<evidence type="ECO:0000313" key="2">
    <source>
        <dbReference type="Proteomes" id="UP000485058"/>
    </source>
</evidence>
<comment type="caution">
    <text evidence="1">The sequence shown here is derived from an EMBL/GenBank/DDBJ whole genome shotgun (WGS) entry which is preliminary data.</text>
</comment>
<feature type="non-terminal residue" evidence="1">
    <location>
        <position position="1"/>
    </location>
</feature>
<organism evidence="1 2">
    <name type="scientific">Haematococcus lacustris</name>
    <name type="common">Green alga</name>
    <name type="synonym">Haematococcus pluvialis</name>
    <dbReference type="NCBI Taxonomy" id="44745"/>
    <lineage>
        <taxon>Eukaryota</taxon>
        <taxon>Viridiplantae</taxon>
        <taxon>Chlorophyta</taxon>
        <taxon>core chlorophytes</taxon>
        <taxon>Chlorophyceae</taxon>
        <taxon>CS clade</taxon>
        <taxon>Chlamydomonadales</taxon>
        <taxon>Haematococcaceae</taxon>
        <taxon>Haematococcus</taxon>
    </lineage>
</organism>
<protein>
    <submittedName>
        <fullName evidence="1">Uncharacterized protein</fullName>
    </submittedName>
</protein>
<evidence type="ECO:0000313" key="1">
    <source>
        <dbReference type="EMBL" id="GFH13215.1"/>
    </source>
</evidence>
<name>A0A699YVE3_HAELA</name>
<dbReference type="EMBL" id="BLLF01000588">
    <property type="protein sequence ID" value="GFH13215.1"/>
    <property type="molecule type" value="Genomic_DNA"/>
</dbReference>
<accession>A0A699YVE3</accession>
<dbReference type="AlphaFoldDB" id="A0A699YVE3"/>
<keyword evidence="2" id="KW-1185">Reference proteome</keyword>
<proteinExistence type="predicted"/>
<reference evidence="1 2" key="1">
    <citation type="submission" date="2020-02" db="EMBL/GenBank/DDBJ databases">
        <title>Draft genome sequence of Haematococcus lacustris strain NIES-144.</title>
        <authorList>
            <person name="Morimoto D."/>
            <person name="Nakagawa S."/>
            <person name="Yoshida T."/>
            <person name="Sawayama S."/>
        </authorList>
    </citation>
    <scope>NUCLEOTIDE SEQUENCE [LARGE SCALE GENOMIC DNA]</scope>
    <source>
        <strain evidence="1 2">NIES-144</strain>
    </source>
</reference>
<gene>
    <name evidence="1" type="ORF">HaLaN_09054</name>
</gene>
<sequence length="28" mass="3303">MPWPMNISVENLMAERAQTQRHQHGIAR</sequence>
<dbReference type="Proteomes" id="UP000485058">
    <property type="component" value="Unassembled WGS sequence"/>
</dbReference>